<keyword evidence="1" id="KW-0812">Transmembrane</keyword>
<accession>A0A9W5Y655</accession>
<dbReference type="InterPro" id="IPR050879">
    <property type="entry name" value="Acyltransferase_3"/>
</dbReference>
<dbReference type="InterPro" id="IPR002656">
    <property type="entry name" value="Acyl_transf_3_dom"/>
</dbReference>
<keyword evidence="3" id="KW-0808">Transferase</keyword>
<dbReference type="GO" id="GO:0016747">
    <property type="term" value="F:acyltransferase activity, transferring groups other than amino-acyl groups"/>
    <property type="evidence" value="ECO:0007669"/>
    <property type="project" value="InterPro"/>
</dbReference>
<dbReference type="EMBL" id="BQXY01000011">
    <property type="protein sequence ID" value="GKU27307.1"/>
    <property type="molecule type" value="Genomic_DNA"/>
</dbReference>
<feature type="transmembrane region" description="Helical" evidence="1">
    <location>
        <begin position="21"/>
        <end position="38"/>
    </location>
</feature>
<feature type="domain" description="Acyltransferase 3" evidence="2">
    <location>
        <begin position="14"/>
        <end position="339"/>
    </location>
</feature>
<dbReference type="Proteomes" id="UP001057868">
    <property type="component" value="Unassembled WGS sequence"/>
</dbReference>
<gene>
    <name evidence="3" type="ORF">CFOLD11_41340</name>
</gene>
<dbReference type="PANTHER" id="PTHR23028">
    <property type="entry name" value="ACETYLTRANSFERASE"/>
    <property type="match status" value="1"/>
</dbReference>
<keyword evidence="3" id="KW-0012">Acyltransferase</keyword>
<feature type="transmembrane region" description="Helical" evidence="1">
    <location>
        <begin position="284"/>
        <end position="307"/>
    </location>
</feature>
<organism evidence="3 4">
    <name type="scientific">Clostridium folliculivorans</name>
    <dbReference type="NCBI Taxonomy" id="2886038"/>
    <lineage>
        <taxon>Bacteria</taxon>
        <taxon>Bacillati</taxon>
        <taxon>Bacillota</taxon>
        <taxon>Clostridia</taxon>
        <taxon>Eubacteriales</taxon>
        <taxon>Clostridiaceae</taxon>
        <taxon>Clostridium</taxon>
    </lineage>
</organism>
<dbReference type="RefSeq" id="WP_261854177.1">
    <property type="nucleotide sequence ID" value="NZ_BQXY01000011.1"/>
</dbReference>
<feature type="transmembrane region" description="Helical" evidence="1">
    <location>
        <begin position="164"/>
        <end position="183"/>
    </location>
</feature>
<keyword evidence="1" id="KW-0472">Membrane</keyword>
<dbReference type="Pfam" id="PF01757">
    <property type="entry name" value="Acyl_transf_3"/>
    <property type="match status" value="1"/>
</dbReference>
<evidence type="ECO:0000313" key="4">
    <source>
        <dbReference type="Proteomes" id="UP001057868"/>
    </source>
</evidence>
<keyword evidence="4" id="KW-1185">Reference proteome</keyword>
<name>A0A9W5Y655_9CLOT</name>
<keyword evidence="1" id="KW-1133">Transmembrane helix</keyword>
<feature type="transmembrane region" description="Helical" evidence="1">
    <location>
        <begin position="50"/>
        <end position="69"/>
    </location>
</feature>
<sequence>MEKSKVITKKSRIESLDWLRGLAALSIMFYHLYSWNIASLDSGSWLGRLGIYAVSIFFILSGLSMAIVYNKFIKDAKTSITFFVRRIFRIWPLLWVVTTYSVLMDSRGQITISQLKIYIANITTVFGFIKPQAYIATGAWSIGNEMVYYAITPIIIVAYNRKKILGNLVFIFSLVIGLIYAFNILDSNVDLATQWINYISPFNNLFFYFGGIAIYYNLKDIEVNKHFNNCILVIALMLFCFIPLDGNQIIISTSIWRIIFSLLCFIIVIGFYKLKSNVPKLIGGFLELFGVATYGVYLLHPVIYNMVTRIFNRLNLFTDGITGKICIIVSVVIITAILALISYYKFELKIMRYGKKFSLSKKDALSL</sequence>
<evidence type="ECO:0000256" key="1">
    <source>
        <dbReference type="SAM" id="Phobius"/>
    </source>
</evidence>
<protein>
    <submittedName>
        <fullName evidence="3">Acyltransferase</fullName>
    </submittedName>
</protein>
<evidence type="ECO:0000313" key="3">
    <source>
        <dbReference type="EMBL" id="GKU27307.1"/>
    </source>
</evidence>
<evidence type="ECO:0000259" key="2">
    <source>
        <dbReference type="Pfam" id="PF01757"/>
    </source>
</evidence>
<proteinExistence type="predicted"/>
<feature type="transmembrane region" description="Helical" evidence="1">
    <location>
        <begin position="227"/>
        <end position="244"/>
    </location>
</feature>
<reference evidence="3" key="1">
    <citation type="journal article" date="2023" name="Int. J. Syst. Evol. Microbiol.">
        <title>&lt;i&gt;Clostridium folliculivorans&lt;/i&gt; sp. nov., isolated from soil samples of an organic paddy in Japan.</title>
        <authorList>
            <person name="Tazawa J."/>
            <person name="Kobayashi H."/>
            <person name="Tanizawa Y."/>
            <person name="Uchino A."/>
            <person name="Tanaka F."/>
            <person name="Urashima Y."/>
            <person name="Miura S."/>
            <person name="Sakamoto M."/>
            <person name="Ohkuma M."/>
            <person name="Tohno M."/>
        </authorList>
    </citation>
    <scope>NUCLEOTIDE SEQUENCE</scope>
    <source>
        <strain evidence="3">D1-1</strain>
    </source>
</reference>
<dbReference type="AlphaFoldDB" id="A0A9W5Y655"/>
<feature type="transmembrane region" description="Helical" evidence="1">
    <location>
        <begin position="327"/>
        <end position="346"/>
    </location>
</feature>
<feature type="transmembrane region" description="Helical" evidence="1">
    <location>
        <begin position="195"/>
        <end position="215"/>
    </location>
</feature>
<feature type="transmembrane region" description="Helical" evidence="1">
    <location>
        <begin position="250"/>
        <end position="272"/>
    </location>
</feature>
<comment type="caution">
    <text evidence="3">The sequence shown here is derived from an EMBL/GenBank/DDBJ whole genome shotgun (WGS) entry which is preliminary data.</text>
</comment>